<dbReference type="EMBL" id="BART01006334">
    <property type="protein sequence ID" value="GAG61690.1"/>
    <property type="molecule type" value="Genomic_DNA"/>
</dbReference>
<name>X0YYT2_9ZZZZ</name>
<feature type="domain" description="RNA polymerase sigma factor 70 region 4 type 2" evidence="1">
    <location>
        <begin position="1"/>
        <end position="29"/>
    </location>
</feature>
<dbReference type="GO" id="GO:0016987">
    <property type="term" value="F:sigma factor activity"/>
    <property type="evidence" value="ECO:0007669"/>
    <property type="project" value="InterPro"/>
</dbReference>
<proteinExistence type="predicted"/>
<organism evidence="2">
    <name type="scientific">marine sediment metagenome</name>
    <dbReference type="NCBI Taxonomy" id="412755"/>
    <lineage>
        <taxon>unclassified sequences</taxon>
        <taxon>metagenomes</taxon>
        <taxon>ecological metagenomes</taxon>
    </lineage>
</organism>
<dbReference type="InterPro" id="IPR013324">
    <property type="entry name" value="RNA_pol_sigma_r3/r4-like"/>
</dbReference>
<dbReference type="InterPro" id="IPR036388">
    <property type="entry name" value="WH-like_DNA-bd_sf"/>
</dbReference>
<reference evidence="2" key="1">
    <citation type="journal article" date="2014" name="Front. Microbiol.">
        <title>High frequency of phylogenetically diverse reductive dehalogenase-homologous genes in deep subseafloor sedimentary metagenomes.</title>
        <authorList>
            <person name="Kawai M."/>
            <person name="Futagami T."/>
            <person name="Toyoda A."/>
            <person name="Takaki Y."/>
            <person name="Nishi S."/>
            <person name="Hori S."/>
            <person name="Arai W."/>
            <person name="Tsubouchi T."/>
            <person name="Morono Y."/>
            <person name="Uchiyama I."/>
            <person name="Ito T."/>
            <person name="Fujiyama A."/>
            <person name="Inagaki F."/>
            <person name="Takami H."/>
        </authorList>
    </citation>
    <scope>NUCLEOTIDE SEQUENCE</scope>
    <source>
        <strain evidence="2">Expedition CK06-06</strain>
    </source>
</reference>
<dbReference type="Gene3D" id="1.10.10.10">
    <property type="entry name" value="Winged helix-like DNA-binding domain superfamily/Winged helix DNA-binding domain"/>
    <property type="match status" value="1"/>
</dbReference>
<dbReference type="InterPro" id="IPR013249">
    <property type="entry name" value="RNA_pol_sigma70_r4_t2"/>
</dbReference>
<dbReference type="GO" id="GO:0003677">
    <property type="term" value="F:DNA binding"/>
    <property type="evidence" value="ECO:0007669"/>
    <property type="project" value="InterPro"/>
</dbReference>
<dbReference type="GO" id="GO:0006352">
    <property type="term" value="P:DNA-templated transcription initiation"/>
    <property type="evidence" value="ECO:0007669"/>
    <property type="project" value="InterPro"/>
</dbReference>
<dbReference type="Pfam" id="PF08281">
    <property type="entry name" value="Sigma70_r4_2"/>
    <property type="match status" value="1"/>
</dbReference>
<comment type="caution">
    <text evidence="2">The sequence shown here is derived from an EMBL/GenBank/DDBJ whole genome shotgun (WGS) entry which is preliminary data.</text>
</comment>
<dbReference type="AlphaFoldDB" id="X0YYT2"/>
<gene>
    <name evidence="2" type="ORF">S01H4_14449</name>
</gene>
<evidence type="ECO:0000313" key="2">
    <source>
        <dbReference type="EMBL" id="GAG61690.1"/>
    </source>
</evidence>
<feature type="non-terminal residue" evidence="2">
    <location>
        <position position="1"/>
    </location>
</feature>
<dbReference type="SUPFAM" id="SSF88659">
    <property type="entry name" value="Sigma3 and sigma4 domains of RNA polymerase sigma factors"/>
    <property type="match status" value="1"/>
</dbReference>
<sequence length="49" mass="5804">GLTSEEIANRLHISKKTVENQIHKALKFLREHLGKETLLSILFYYLFIF</sequence>
<protein>
    <recommendedName>
        <fullName evidence="1">RNA polymerase sigma factor 70 region 4 type 2 domain-containing protein</fullName>
    </recommendedName>
</protein>
<evidence type="ECO:0000259" key="1">
    <source>
        <dbReference type="Pfam" id="PF08281"/>
    </source>
</evidence>
<accession>X0YYT2</accession>